<keyword evidence="5" id="KW-1185">Reference proteome</keyword>
<dbReference type="EMBL" id="JBHRXV010000011">
    <property type="protein sequence ID" value="MFC3713708.1"/>
    <property type="molecule type" value="Genomic_DNA"/>
</dbReference>
<comment type="function">
    <text evidence="1">Involved in the assembly of lipopolysaccharide (LPS) at the surface of the outer membrane.</text>
</comment>
<comment type="subunit">
    <text evidence="1">Component of the lipopolysaccharide transport and assembly complex.</text>
</comment>
<evidence type="ECO:0000256" key="1">
    <source>
        <dbReference type="HAMAP-Rule" id="MF_01411"/>
    </source>
</evidence>
<feature type="region of interest" description="Disordered" evidence="2">
    <location>
        <begin position="21"/>
        <end position="53"/>
    </location>
</feature>
<proteinExistence type="inferred from homology"/>
<comment type="caution">
    <text evidence="1">Lacks conserved residue(s) required for the propagation of feature annotation.</text>
</comment>
<evidence type="ECO:0000256" key="2">
    <source>
        <dbReference type="SAM" id="MobiDB-lite"/>
    </source>
</evidence>
<comment type="caution">
    <text evidence="4">The sequence shown here is derived from an EMBL/GenBank/DDBJ whole genome shotgun (WGS) entry which is preliminary data.</text>
</comment>
<reference evidence="5" key="1">
    <citation type="journal article" date="2019" name="Int. J. Syst. Evol. Microbiol.">
        <title>The Global Catalogue of Microorganisms (GCM) 10K type strain sequencing project: providing services to taxonomists for standard genome sequencing and annotation.</title>
        <authorList>
            <consortium name="The Broad Institute Genomics Platform"/>
            <consortium name="The Broad Institute Genome Sequencing Center for Infectious Disease"/>
            <person name="Wu L."/>
            <person name="Ma J."/>
        </authorList>
    </citation>
    <scope>NUCLEOTIDE SEQUENCE [LARGE SCALE GENOMIC DNA]</scope>
    <source>
        <strain evidence="5">KCTC 42644</strain>
    </source>
</reference>
<dbReference type="HAMAP" id="MF_01411">
    <property type="entry name" value="LPS_assembly_LptD"/>
    <property type="match status" value="1"/>
</dbReference>
<gene>
    <name evidence="1" type="primary">lptD</name>
    <name evidence="4" type="ORF">ACFOMD_14105</name>
</gene>
<evidence type="ECO:0000259" key="3">
    <source>
        <dbReference type="Pfam" id="PF04453"/>
    </source>
</evidence>
<dbReference type="Gene3D" id="2.60.450.10">
    <property type="entry name" value="Lipopolysaccharide (LPS) transport protein A like domain"/>
    <property type="match status" value="1"/>
</dbReference>
<feature type="signal peptide" evidence="1">
    <location>
        <begin position="1"/>
        <end position="23"/>
    </location>
</feature>
<dbReference type="PANTHER" id="PTHR30189">
    <property type="entry name" value="LPS-ASSEMBLY PROTEIN"/>
    <property type="match status" value="1"/>
</dbReference>
<organism evidence="4 5">
    <name type="scientific">Sphingoaurantiacus capsulatus</name>
    <dbReference type="NCBI Taxonomy" id="1771310"/>
    <lineage>
        <taxon>Bacteria</taxon>
        <taxon>Pseudomonadati</taxon>
        <taxon>Pseudomonadota</taxon>
        <taxon>Alphaproteobacteria</taxon>
        <taxon>Sphingomonadales</taxon>
        <taxon>Sphingosinicellaceae</taxon>
        <taxon>Sphingoaurantiacus</taxon>
    </lineage>
</organism>
<keyword evidence="1" id="KW-0472">Membrane</keyword>
<protein>
    <recommendedName>
        <fullName evidence="1">LPS-assembly protein LptD</fullName>
    </recommendedName>
</protein>
<dbReference type="InterPro" id="IPR007543">
    <property type="entry name" value="LptD_C"/>
</dbReference>
<dbReference type="RefSeq" id="WP_380862468.1">
    <property type="nucleotide sequence ID" value="NZ_JBHRXV010000011.1"/>
</dbReference>
<dbReference type="Pfam" id="PF04453">
    <property type="entry name" value="LptD"/>
    <property type="match status" value="1"/>
</dbReference>
<accession>A0ABV7XF54</accession>
<dbReference type="InterPro" id="IPR050218">
    <property type="entry name" value="LptD"/>
</dbReference>
<dbReference type="Proteomes" id="UP001595615">
    <property type="component" value="Unassembled WGS sequence"/>
</dbReference>
<keyword evidence="1" id="KW-0998">Cell outer membrane</keyword>
<dbReference type="PANTHER" id="PTHR30189:SF1">
    <property type="entry name" value="LPS-ASSEMBLY PROTEIN LPTD"/>
    <property type="match status" value="1"/>
</dbReference>
<name>A0ABV7XF54_9SPHN</name>
<comment type="similarity">
    <text evidence="1">Belongs to the LptD family.</text>
</comment>
<comment type="subcellular location">
    <subcellularLocation>
        <location evidence="1">Cell outer membrane</location>
    </subcellularLocation>
</comment>
<sequence length="760" mass="84035" precursor="true">MRLRPSLLLLGAALCGLTAPTYAQEAPPPDATEARDPAEATATPDQLYGGPPVPEVVDPTAEVDADQVIDFAADTLSYDEGADIVTASGNVILVRGGYRLRAQTVEYNRRSGVVEARGNVIVIDPGGNQAFGDRVELTESLRDGAIENILLVLQDGGRLAARSGKRVDGRSELDRAIYSPCDIDDSEGCPKKPVWQIKAVKIIHDPARERMTYRHAYFELFGIPVLYLPSLSHPVGGSGSAGGLLVPDIRLDRSLGLELKVPYYLSLAKNRDLTITPYLYTDANPMLGAEYRHLFGGGPARVGGLITKATRETTAGNDKNDVRGYFFANGRLQHSTAWRSTLGVRLTTDDTFLRRYDISRDDTLRNFYTLERFGGTSYLSIEGWAFQGLRADDRAGQQPIALPLVDFQWRPELDALGGRLEVRANTLAITRTDGQDTQRALAQVRWDAATYTPMGQRVTATAMFRADAYHTNDTDLSPFPIYSGKDGWSGRAIPVAALDAEWPFAGPAFGGMQTLTPRVQLVGSGKGDNSDIPNEDARAVDLDDLNLFSLNRFNGFDRWGGGARVTYGARWTLDRPNWRVELEGGQSYRFDKDSDLFPVGTGLSGNFSDFVGRSTLKIGSFVDVTHRFRVDKNGLEVRRNEIDATIGSRRTYATIGYVRLNRDIQLEDLQDREEARVGGRVAFARYWSLFGSAIVDLTGRGEDPLNLSDGYEPIRHRVGIAYEDECFELGVTWRRDYTQDRDFRAGNTFLIRLSLKNLGR</sequence>
<dbReference type="InterPro" id="IPR020889">
    <property type="entry name" value="LipoPS_assembly_LptD"/>
</dbReference>
<keyword evidence="1" id="KW-0732">Signal</keyword>
<feature type="chain" id="PRO_5044926706" description="LPS-assembly protein LptD" evidence="1">
    <location>
        <begin position="24"/>
        <end position="760"/>
    </location>
</feature>
<feature type="domain" description="LptD C-terminal" evidence="3">
    <location>
        <begin position="322"/>
        <end position="687"/>
    </location>
</feature>
<evidence type="ECO:0000313" key="5">
    <source>
        <dbReference type="Proteomes" id="UP001595615"/>
    </source>
</evidence>
<evidence type="ECO:0000313" key="4">
    <source>
        <dbReference type="EMBL" id="MFC3713708.1"/>
    </source>
</evidence>